<protein>
    <submittedName>
        <fullName evidence="1">Uncharacterized protein</fullName>
    </submittedName>
</protein>
<organism evidence="1 2">
    <name type="scientific">Bacteroides thetaiotaomicron</name>
    <dbReference type="NCBI Taxonomy" id="818"/>
    <lineage>
        <taxon>Bacteria</taxon>
        <taxon>Pseudomonadati</taxon>
        <taxon>Bacteroidota</taxon>
        <taxon>Bacteroidia</taxon>
        <taxon>Bacteroidales</taxon>
        <taxon>Bacteroidaceae</taxon>
        <taxon>Bacteroides</taxon>
    </lineage>
</organism>
<sequence length="113" mass="13127">MKTLTYEKALLMFVQLKENPTPTIVHTDAEWEDILETIDWLFGDRIIPLKKMCCPFSLRIRVLCYLVYLGFDCKSLANVLSLSPSTIVKEKQRLKKVIGLSGTDNFDHYIRML</sequence>
<dbReference type="AlphaFoldDB" id="A0AA46Z1Q3"/>
<dbReference type="RefSeq" id="WP_132061425.1">
    <property type="nucleotide sequence ID" value="NZ_CP072242.1"/>
</dbReference>
<gene>
    <name evidence="1" type="ORF">KQP59_23380</name>
</gene>
<reference evidence="1" key="1">
    <citation type="submission" date="2021-06" db="EMBL/GenBank/DDBJ databases">
        <title>Interrogation of the integrated mobile genetic elements in gut-associated Bacteroides with a consensus prediction approach.</title>
        <authorList>
            <person name="Campbell D.E."/>
            <person name="Leigh J.R."/>
            <person name="Kim T."/>
            <person name="England W."/>
            <person name="Whitaker R.J."/>
            <person name="Degnan P.H."/>
        </authorList>
    </citation>
    <scope>NUCLEOTIDE SEQUENCE</scope>
    <source>
        <strain evidence="1">VPI-BTDOT2</strain>
    </source>
</reference>
<evidence type="ECO:0000313" key="1">
    <source>
        <dbReference type="EMBL" id="UYU71168.1"/>
    </source>
</evidence>
<dbReference type="Proteomes" id="UP001156216">
    <property type="component" value="Chromosome"/>
</dbReference>
<name>A0AA46Z1Q3_BACT4</name>
<dbReference type="EMBL" id="CP083681">
    <property type="protein sequence ID" value="UYU71168.1"/>
    <property type="molecule type" value="Genomic_DNA"/>
</dbReference>
<accession>A0AA46Z1Q3</accession>
<proteinExistence type="predicted"/>
<evidence type="ECO:0000313" key="2">
    <source>
        <dbReference type="Proteomes" id="UP001156216"/>
    </source>
</evidence>